<dbReference type="Proteomes" id="UP001149813">
    <property type="component" value="Unassembled WGS sequence"/>
</dbReference>
<sequence>MKLTAAISVLAATAASVSAQTTAAPTIGMNLCCASNAQRAQHGLAALKWSPLLDASSQAHSNYQRSTGVMDHFEAVGSATYDLGGRLDRVGFVYSTAGENLGENFDDVDSLTTAWMNSPGHRANILGAGYTVCGGAVANPGGFYTINYAAPMDTSENAKFYTLQCSGSTATGAYVGTPVAHAAQTSSAAPAATQTAAAVQSPAAAADEEEAVSTVVSTNANGNKVVTVVKVVSSNNNSSNSAGTDTTTTTTTTPAQGSASTGSSSSGSGSSSTSGGKCKRVPKGSIAAGKCKPCKKCGSSSSSPFRR</sequence>
<feature type="region of interest" description="Disordered" evidence="1">
    <location>
        <begin position="235"/>
        <end position="307"/>
    </location>
</feature>
<accession>A0A9W7XWC6</accession>
<dbReference type="InterPro" id="IPR014044">
    <property type="entry name" value="CAP_dom"/>
</dbReference>
<organism evidence="4 5">
    <name type="scientific">Coemansia erecta</name>
    <dbReference type="NCBI Taxonomy" id="147472"/>
    <lineage>
        <taxon>Eukaryota</taxon>
        <taxon>Fungi</taxon>
        <taxon>Fungi incertae sedis</taxon>
        <taxon>Zoopagomycota</taxon>
        <taxon>Kickxellomycotina</taxon>
        <taxon>Kickxellomycetes</taxon>
        <taxon>Kickxellales</taxon>
        <taxon>Kickxellaceae</taxon>
        <taxon>Coemansia</taxon>
    </lineage>
</organism>
<dbReference type="EMBL" id="JANBOJ010000126">
    <property type="protein sequence ID" value="KAJ1722176.1"/>
    <property type="molecule type" value="Genomic_DNA"/>
</dbReference>
<proteinExistence type="predicted"/>
<dbReference type="Gene3D" id="3.40.33.10">
    <property type="entry name" value="CAP"/>
    <property type="match status" value="1"/>
</dbReference>
<dbReference type="Pfam" id="PF00188">
    <property type="entry name" value="CAP"/>
    <property type="match status" value="1"/>
</dbReference>
<feature type="domain" description="SCP" evidence="3">
    <location>
        <begin position="36"/>
        <end position="141"/>
    </location>
</feature>
<evidence type="ECO:0000313" key="5">
    <source>
        <dbReference type="Proteomes" id="UP001149813"/>
    </source>
</evidence>
<dbReference type="InterPro" id="IPR035940">
    <property type="entry name" value="CAP_sf"/>
</dbReference>
<keyword evidence="2" id="KW-0732">Signal</keyword>
<feature type="compositionally biased region" description="Low complexity" evidence="1">
    <location>
        <begin position="235"/>
        <end position="276"/>
    </location>
</feature>
<dbReference type="OrthoDB" id="568194at2759"/>
<evidence type="ECO:0000256" key="1">
    <source>
        <dbReference type="SAM" id="MobiDB-lite"/>
    </source>
</evidence>
<name>A0A9W7XWC6_9FUNG</name>
<evidence type="ECO:0000259" key="3">
    <source>
        <dbReference type="Pfam" id="PF00188"/>
    </source>
</evidence>
<feature type="signal peptide" evidence="2">
    <location>
        <begin position="1"/>
        <end position="19"/>
    </location>
</feature>
<protein>
    <recommendedName>
        <fullName evidence="3">SCP domain-containing protein</fullName>
    </recommendedName>
</protein>
<gene>
    <name evidence="4" type="ORF">LPJ53_003379</name>
</gene>
<reference evidence="4" key="1">
    <citation type="submission" date="2022-07" db="EMBL/GenBank/DDBJ databases">
        <title>Phylogenomic reconstructions and comparative analyses of Kickxellomycotina fungi.</title>
        <authorList>
            <person name="Reynolds N.K."/>
            <person name="Stajich J.E."/>
            <person name="Barry K."/>
            <person name="Grigoriev I.V."/>
            <person name="Crous P."/>
            <person name="Smith M.E."/>
        </authorList>
    </citation>
    <scope>NUCLEOTIDE SEQUENCE</scope>
    <source>
        <strain evidence="4">NBRC 32514</strain>
    </source>
</reference>
<feature type="compositionally biased region" description="Low complexity" evidence="1">
    <location>
        <begin position="296"/>
        <end position="307"/>
    </location>
</feature>
<comment type="caution">
    <text evidence="4">The sequence shown here is derived from an EMBL/GenBank/DDBJ whole genome shotgun (WGS) entry which is preliminary data.</text>
</comment>
<dbReference type="PANTHER" id="PTHR31157:SF1">
    <property type="entry name" value="SCP DOMAIN-CONTAINING PROTEIN"/>
    <property type="match status" value="1"/>
</dbReference>
<feature type="chain" id="PRO_5040831454" description="SCP domain-containing protein" evidence="2">
    <location>
        <begin position="20"/>
        <end position="307"/>
    </location>
</feature>
<dbReference type="AlphaFoldDB" id="A0A9W7XWC6"/>
<dbReference type="CDD" id="cd05379">
    <property type="entry name" value="CAP_bacterial"/>
    <property type="match status" value="1"/>
</dbReference>
<evidence type="ECO:0000313" key="4">
    <source>
        <dbReference type="EMBL" id="KAJ1722176.1"/>
    </source>
</evidence>
<keyword evidence="5" id="KW-1185">Reference proteome</keyword>
<evidence type="ECO:0000256" key="2">
    <source>
        <dbReference type="SAM" id="SignalP"/>
    </source>
</evidence>
<dbReference type="SUPFAM" id="SSF55797">
    <property type="entry name" value="PR-1-like"/>
    <property type="match status" value="1"/>
</dbReference>
<dbReference type="PANTHER" id="PTHR31157">
    <property type="entry name" value="SCP DOMAIN-CONTAINING PROTEIN"/>
    <property type="match status" value="1"/>
</dbReference>